<dbReference type="Pfam" id="PF01476">
    <property type="entry name" value="LysM"/>
    <property type="match status" value="5"/>
</dbReference>
<dbReference type="InterPro" id="IPR018392">
    <property type="entry name" value="LysM"/>
</dbReference>
<dbReference type="Proteomes" id="UP001619911">
    <property type="component" value="Unassembled WGS sequence"/>
</dbReference>
<evidence type="ECO:0000256" key="1">
    <source>
        <dbReference type="SAM" id="MobiDB-lite"/>
    </source>
</evidence>
<feature type="domain" description="LysM" evidence="2">
    <location>
        <begin position="222"/>
        <end position="265"/>
    </location>
</feature>
<evidence type="ECO:0000259" key="2">
    <source>
        <dbReference type="PROSITE" id="PS51782"/>
    </source>
</evidence>
<gene>
    <name evidence="3" type="ORF">QYG89_08430</name>
</gene>
<dbReference type="Gene3D" id="3.10.350.10">
    <property type="entry name" value="LysM domain"/>
    <property type="match status" value="5"/>
</dbReference>
<reference evidence="3 4" key="1">
    <citation type="submission" date="2023-07" db="EMBL/GenBank/DDBJ databases">
        <title>Bacillus lucianemedeirus sp. nov, a new species isolated from an immunobiological production facility.</title>
        <authorList>
            <person name="Costa L.V."/>
            <person name="Miranda R.V.S.L."/>
            <person name="Brandao M.L.L."/>
            <person name="Reis C.M.F."/>
            <person name="Frazao A.M."/>
            <person name="Cruz F.V."/>
            <person name="Baio P.V.P."/>
            <person name="Veras J.F.C."/>
            <person name="Ramos J.N."/>
            <person name="Vieira V."/>
        </authorList>
    </citation>
    <scope>NUCLEOTIDE SEQUENCE [LARGE SCALE GENOMIC DNA]</scope>
    <source>
        <strain evidence="3 4">B190/17</strain>
    </source>
</reference>
<sequence>MMKVIGETRQERIVRSKKIKEHQRNSKLIGATLAMSLTAASVFVQPKEAGACDCAESYTVKAGDTLYSLAKKYQVSVEQLQGKNGLTTSSLKVGQQIIVPYRDNNGQLLHLTGKTEEVEESRVESSSSSQLQEAENAYTNSNIAETEKVSGQTRELKDKQIVNQPAVKTEQAVEASTHVNIKQGQVKKVLGSSDLYEEGKKERRTAVKMEQEVKLVINAPSGIHIVQSGDNLWSLSKKFGVTVDKIKKDNQLKSDALKIGQKLIITKQAGTSAKPAPDKKTDNPPAKGSSVVTYIVKSGDTLWNTGKKYGVPFEKIMKDNHLKSDRLTIGQKLLIYTEKPAENKKEPGEIPGQKINNEPKTASSIIYIVKTGDSLWNISKKYNVSIEKLLKDNELTSTFLSIGQKLVINRDSSDRQMGNKQAPAKIAAATYKVAAGDTIYSLAERFNTSVEQLMKINQMKQPIVLIGNELKVPAELIVQHSGKVIGAVDSTSIEVIIQGKAIAMEVSYGTSQHYQKWQNKSVTLTYVKGTSSKRPALIRVEAL</sequence>
<dbReference type="EMBL" id="JAUIYO010000004">
    <property type="protein sequence ID" value="MFK2825706.1"/>
    <property type="molecule type" value="Genomic_DNA"/>
</dbReference>
<feature type="region of interest" description="Disordered" evidence="1">
    <location>
        <begin position="269"/>
        <end position="288"/>
    </location>
</feature>
<proteinExistence type="predicted"/>
<dbReference type="PANTHER" id="PTHR33734">
    <property type="entry name" value="LYSM DOMAIN-CONTAINING GPI-ANCHORED PROTEIN 2"/>
    <property type="match status" value="1"/>
</dbReference>
<feature type="compositionally biased region" description="Polar residues" evidence="1">
    <location>
        <begin position="130"/>
        <end position="153"/>
    </location>
</feature>
<evidence type="ECO:0000313" key="4">
    <source>
        <dbReference type="Proteomes" id="UP001619911"/>
    </source>
</evidence>
<feature type="domain" description="LysM" evidence="2">
    <location>
        <begin position="429"/>
        <end position="472"/>
    </location>
</feature>
<accession>A0ABW8I887</accession>
<feature type="domain" description="LysM" evidence="2">
    <location>
        <begin position="292"/>
        <end position="335"/>
    </location>
</feature>
<dbReference type="CDD" id="cd00118">
    <property type="entry name" value="LysM"/>
    <property type="match status" value="5"/>
</dbReference>
<dbReference type="SUPFAM" id="SSF54106">
    <property type="entry name" value="LysM domain"/>
    <property type="match status" value="5"/>
</dbReference>
<organism evidence="3 4">
    <name type="scientific">Bacillus lumedeiriae</name>
    <dbReference type="NCBI Taxonomy" id="3058829"/>
    <lineage>
        <taxon>Bacteria</taxon>
        <taxon>Bacillati</taxon>
        <taxon>Bacillota</taxon>
        <taxon>Bacilli</taxon>
        <taxon>Bacillales</taxon>
        <taxon>Bacillaceae</taxon>
        <taxon>Bacillus</taxon>
    </lineage>
</organism>
<dbReference type="PANTHER" id="PTHR33734:SF22">
    <property type="entry name" value="MEMBRANE-BOUND LYTIC MUREIN TRANSGLYCOSYLASE D"/>
    <property type="match status" value="1"/>
</dbReference>
<feature type="domain" description="LysM" evidence="2">
    <location>
        <begin position="56"/>
        <end position="99"/>
    </location>
</feature>
<name>A0ABW8I887_9BACI</name>
<dbReference type="SMART" id="SM00257">
    <property type="entry name" value="LysM"/>
    <property type="match status" value="5"/>
</dbReference>
<comment type="caution">
    <text evidence="3">The sequence shown here is derived from an EMBL/GenBank/DDBJ whole genome shotgun (WGS) entry which is preliminary data.</text>
</comment>
<dbReference type="PROSITE" id="PS51782">
    <property type="entry name" value="LYSM"/>
    <property type="match status" value="5"/>
</dbReference>
<protein>
    <submittedName>
        <fullName evidence="3">LysM peptidoglycan-binding domain-containing protein</fullName>
    </submittedName>
</protein>
<feature type="domain" description="LysM" evidence="2">
    <location>
        <begin position="365"/>
        <end position="408"/>
    </location>
</feature>
<dbReference type="RefSeq" id="WP_404316552.1">
    <property type="nucleotide sequence ID" value="NZ_JAUIYO010000004.1"/>
</dbReference>
<dbReference type="InterPro" id="IPR036779">
    <property type="entry name" value="LysM_dom_sf"/>
</dbReference>
<evidence type="ECO:0000313" key="3">
    <source>
        <dbReference type="EMBL" id="MFK2825706.1"/>
    </source>
</evidence>
<feature type="region of interest" description="Disordered" evidence="1">
    <location>
        <begin position="118"/>
        <end position="157"/>
    </location>
</feature>
<keyword evidence="4" id="KW-1185">Reference proteome</keyword>